<dbReference type="InterPro" id="IPR044838">
    <property type="entry name" value="EGY1-like"/>
</dbReference>
<evidence type="ECO:0000313" key="10">
    <source>
        <dbReference type="EMBL" id="HGM58127.1"/>
    </source>
</evidence>
<feature type="transmembrane region" description="Helical" evidence="8">
    <location>
        <begin position="306"/>
        <end position="323"/>
    </location>
</feature>
<feature type="transmembrane region" description="Helical" evidence="8">
    <location>
        <begin position="239"/>
        <end position="262"/>
    </location>
</feature>
<keyword evidence="4" id="KW-0378">Hydrolase</keyword>
<gene>
    <name evidence="10" type="ORF">ENU14_00840</name>
</gene>
<keyword evidence="3 8" id="KW-0812">Transmembrane</keyword>
<feature type="transmembrane region" description="Helical" evidence="8">
    <location>
        <begin position="283"/>
        <end position="300"/>
    </location>
</feature>
<comment type="caution">
    <text evidence="10">The sequence shown here is derived from an EMBL/GenBank/DDBJ whole genome shotgun (WGS) entry which is preliminary data.</text>
</comment>
<keyword evidence="7 8" id="KW-0472">Membrane</keyword>
<evidence type="ECO:0000256" key="7">
    <source>
        <dbReference type="ARBA" id="ARBA00023136"/>
    </source>
</evidence>
<evidence type="ECO:0000256" key="4">
    <source>
        <dbReference type="ARBA" id="ARBA00022801"/>
    </source>
</evidence>
<evidence type="ECO:0000256" key="8">
    <source>
        <dbReference type="SAM" id="Phobius"/>
    </source>
</evidence>
<keyword evidence="6 8" id="KW-1133">Transmembrane helix</keyword>
<evidence type="ECO:0000256" key="6">
    <source>
        <dbReference type="ARBA" id="ARBA00022989"/>
    </source>
</evidence>
<keyword evidence="2 10" id="KW-0645">Protease</keyword>
<feature type="transmembrane region" description="Helical" evidence="8">
    <location>
        <begin position="177"/>
        <end position="202"/>
    </location>
</feature>
<organism evidence="10">
    <name type="scientific">Staphylothermus marinus</name>
    <dbReference type="NCBI Taxonomy" id="2280"/>
    <lineage>
        <taxon>Archaea</taxon>
        <taxon>Thermoproteota</taxon>
        <taxon>Thermoprotei</taxon>
        <taxon>Desulfurococcales</taxon>
        <taxon>Desulfurococcaceae</taxon>
        <taxon>Staphylothermus</taxon>
    </lineage>
</organism>
<evidence type="ECO:0000256" key="2">
    <source>
        <dbReference type="ARBA" id="ARBA00022670"/>
    </source>
</evidence>
<dbReference type="InterPro" id="IPR008915">
    <property type="entry name" value="Peptidase_M50"/>
</dbReference>
<dbReference type="GO" id="GO:0008233">
    <property type="term" value="F:peptidase activity"/>
    <property type="evidence" value="ECO:0007669"/>
    <property type="project" value="UniProtKB-KW"/>
</dbReference>
<comment type="subcellular location">
    <subcellularLocation>
        <location evidence="1">Membrane</location>
        <topology evidence="1">Multi-pass membrane protein</topology>
    </subcellularLocation>
</comment>
<evidence type="ECO:0000259" key="9">
    <source>
        <dbReference type="Pfam" id="PF02163"/>
    </source>
</evidence>
<keyword evidence="5" id="KW-0809">Transit peptide</keyword>
<sequence>MKAGVSIQRIETFVAPRIGLIYEIHIDKYLAEEYFNAIYVFLVNKHSYFPIQIRNVEPVIRLIPIKRNNTSSVIKKLLILLTVLTVFLTGYGLTESFYKFLDIENSFVILTWSIVYTFLFLIALGFHEYGHLKVSRRDGIVVDGPFFIPAPPIQLGFIGTLGAVITMRNIPPNRNSLARIGLSGPLISFTIGLFIGIFGLLISPHVRVERVAELEEISFLPLVLQLMLLFIKVEEGYTILAHPLLIASFIILLVTFLNLIPIGQLDGGHVVRSYVSERIYENLSYVIIVTTLLAGIILFIFNKPAYMYYVFLTFILIVFKIIFGRKPHPGPANQVSHIKTYKYMYIYLLLLTLTTPIPI</sequence>
<evidence type="ECO:0000256" key="5">
    <source>
        <dbReference type="ARBA" id="ARBA00022946"/>
    </source>
</evidence>
<dbReference type="PANTHER" id="PTHR31412">
    <property type="entry name" value="ZINC METALLOPROTEASE EGY1"/>
    <property type="match status" value="1"/>
</dbReference>
<reference evidence="10" key="1">
    <citation type="journal article" date="2020" name="mSystems">
        <title>Genome- and Community-Level Interaction Insights into Carbon Utilization and Element Cycling Functions of Hydrothermarchaeota in Hydrothermal Sediment.</title>
        <authorList>
            <person name="Zhou Z."/>
            <person name="Liu Y."/>
            <person name="Xu W."/>
            <person name="Pan J."/>
            <person name="Luo Z.H."/>
            <person name="Li M."/>
        </authorList>
    </citation>
    <scope>NUCLEOTIDE SEQUENCE [LARGE SCALE GENOMIC DNA]</scope>
    <source>
        <strain evidence="10">SpSt-642</strain>
    </source>
</reference>
<feature type="transmembrane region" description="Helical" evidence="8">
    <location>
        <begin position="77"/>
        <end position="94"/>
    </location>
</feature>
<dbReference type="EMBL" id="DTBJ01000011">
    <property type="protein sequence ID" value="HGM58127.1"/>
    <property type="molecule type" value="Genomic_DNA"/>
</dbReference>
<evidence type="ECO:0000256" key="3">
    <source>
        <dbReference type="ARBA" id="ARBA00022692"/>
    </source>
</evidence>
<feature type="domain" description="Peptidase M50" evidence="9">
    <location>
        <begin position="118"/>
        <end position="283"/>
    </location>
</feature>
<dbReference type="GO" id="GO:0006508">
    <property type="term" value="P:proteolysis"/>
    <property type="evidence" value="ECO:0007669"/>
    <property type="project" value="UniProtKB-KW"/>
</dbReference>
<feature type="transmembrane region" description="Helical" evidence="8">
    <location>
        <begin position="106"/>
        <end position="126"/>
    </location>
</feature>
<dbReference type="PANTHER" id="PTHR31412:SF0">
    <property type="entry name" value="ZINC METALLOPROTEASE EGY1, CHLOROPLASTIC-RELATED"/>
    <property type="match status" value="1"/>
</dbReference>
<protein>
    <submittedName>
        <fullName evidence="10">Site-2 protease family protein</fullName>
    </submittedName>
</protein>
<dbReference type="AlphaFoldDB" id="A0A7C4HC61"/>
<accession>A0A7C4HC61</accession>
<evidence type="ECO:0000256" key="1">
    <source>
        <dbReference type="ARBA" id="ARBA00004141"/>
    </source>
</evidence>
<dbReference type="GO" id="GO:0016020">
    <property type="term" value="C:membrane"/>
    <property type="evidence" value="ECO:0007669"/>
    <property type="project" value="UniProtKB-SubCell"/>
</dbReference>
<proteinExistence type="predicted"/>
<name>A0A7C4HC61_STAMA</name>
<dbReference type="Pfam" id="PF02163">
    <property type="entry name" value="Peptidase_M50"/>
    <property type="match status" value="1"/>
</dbReference>
<dbReference type="CDD" id="cd06160">
    <property type="entry name" value="S2P-M50_like_2"/>
    <property type="match status" value="1"/>
</dbReference>